<keyword evidence="3" id="KW-1185">Reference proteome</keyword>
<proteinExistence type="predicted"/>
<evidence type="ECO:0000256" key="1">
    <source>
        <dbReference type="SAM" id="MobiDB-lite"/>
    </source>
</evidence>
<reference evidence="3" key="1">
    <citation type="submission" date="2023-11" db="EMBL/GenBank/DDBJ databases">
        <title>Genome Sequence of Bacillus pseudomycoides stain BUPM19.</title>
        <authorList>
            <person name="Farhat A."/>
        </authorList>
    </citation>
    <scope>NUCLEOTIDE SEQUENCE [LARGE SCALE GENOMIC DNA]</scope>
    <source>
        <strain evidence="3">BUPM19</strain>
    </source>
</reference>
<organism evidence="2 3">
    <name type="scientific">Bacillus bingmayongensis</name>
    <dbReference type="NCBI Taxonomy" id="1150157"/>
    <lineage>
        <taxon>Bacteria</taxon>
        <taxon>Bacillati</taxon>
        <taxon>Bacillota</taxon>
        <taxon>Bacilli</taxon>
        <taxon>Bacillales</taxon>
        <taxon>Bacillaceae</taxon>
        <taxon>Bacillus</taxon>
    </lineage>
</organism>
<name>A0ABU5JTW2_9BACI</name>
<sequence length="91" mass="10144">IFTGEKHETIDVYTMSSVTMAALKEHVLAQNEVNNRLTEENKQLNERVARLETLVQSLIEQNGQTDTPTTEEPGGTEEGGTTEQTDPIEQQ</sequence>
<protein>
    <recommendedName>
        <fullName evidence="4">Tail fiber domain-containing protein</fullName>
    </recommendedName>
</protein>
<evidence type="ECO:0000313" key="2">
    <source>
        <dbReference type="EMBL" id="MDZ5606865.1"/>
    </source>
</evidence>
<evidence type="ECO:0000313" key="3">
    <source>
        <dbReference type="Proteomes" id="UP001291930"/>
    </source>
</evidence>
<comment type="caution">
    <text evidence="2">The sequence shown here is derived from an EMBL/GenBank/DDBJ whole genome shotgun (WGS) entry which is preliminary data.</text>
</comment>
<feature type="compositionally biased region" description="Low complexity" evidence="1">
    <location>
        <begin position="63"/>
        <end position="85"/>
    </location>
</feature>
<feature type="region of interest" description="Disordered" evidence="1">
    <location>
        <begin position="58"/>
        <end position="91"/>
    </location>
</feature>
<dbReference type="EMBL" id="JAXOVW010000009">
    <property type="protein sequence ID" value="MDZ5606865.1"/>
    <property type="molecule type" value="Genomic_DNA"/>
</dbReference>
<feature type="non-terminal residue" evidence="2">
    <location>
        <position position="1"/>
    </location>
</feature>
<dbReference type="RefSeq" id="WP_374217215.1">
    <property type="nucleotide sequence ID" value="NZ_JAXOVW010000009.1"/>
</dbReference>
<gene>
    <name evidence="2" type="ORF">U2I54_07055</name>
</gene>
<accession>A0ABU5JTW2</accession>
<evidence type="ECO:0008006" key="4">
    <source>
        <dbReference type="Google" id="ProtNLM"/>
    </source>
</evidence>
<dbReference type="Proteomes" id="UP001291930">
    <property type="component" value="Unassembled WGS sequence"/>
</dbReference>